<dbReference type="GO" id="GO:0016874">
    <property type="term" value="F:ligase activity"/>
    <property type="evidence" value="ECO:0007669"/>
    <property type="project" value="UniProtKB-KW"/>
</dbReference>
<evidence type="ECO:0000313" key="7">
    <source>
        <dbReference type="Proteomes" id="UP000272729"/>
    </source>
</evidence>
<keyword evidence="3 4" id="KW-0067">ATP-binding</keyword>
<dbReference type="PANTHER" id="PTHR43585">
    <property type="entry name" value="FUMIPYRROLE BIOSYNTHESIS PROTEIN C"/>
    <property type="match status" value="1"/>
</dbReference>
<keyword evidence="1" id="KW-0436">Ligase</keyword>
<dbReference type="Gene3D" id="3.30.470.20">
    <property type="entry name" value="ATP-grasp fold, B domain"/>
    <property type="match status" value="1"/>
</dbReference>
<dbReference type="OrthoDB" id="2210549at2"/>
<keyword evidence="2 4" id="KW-0547">Nucleotide-binding</keyword>
<dbReference type="PROSITE" id="PS50975">
    <property type="entry name" value="ATP_GRASP"/>
    <property type="match status" value="1"/>
</dbReference>
<feature type="domain" description="ATP-grasp" evidence="5">
    <location>
        <begin position="132"/>
        <end position="333"/>
    </location>
</feature>
<keyword evidence="7" id="KW-1185">Reference proteome</keyword>
<evidence type="ECO:0000313" key="6">
    <source>
        <dbReference type="EMBL" id="RKT69219.1"/>
    </source>
</evidence>
<dbReference type="InterPro" id="IPR052032">
    <property type="entry name" value="ATP-dep_AA_Ligase"/>
</dbReference>
<dbReference type="Gene3D" id="3.30.1490.20">
    <property type="entry name" value="ATP-grasp fold, A domain"/>
    <property type="match status" value="1"/>
</dbReference>
<dbReference type="SUPFAM" id="SSF56059">
    <property type="entry name" value="Glutathione synthetase ATP-binding domain-like"/>
    <property type="match status" value="1"/>
</dbReference>
<dbReference type="EMBL" id="RBXR01000001">
    <property type="protein sequence ID" value="RKT69219.1"/>
    <property type="molecule type" value="Genomic_DNA"/>
</dbReference>
<dbReference type="Proteomes" id="UP000272729">
    <property type="component" value="Unassembled WGS sequence"/>
</dbReference>
<organism evidence="6 7">
    <name type="scientific">Saccharothrix variisporea</name>
    <dbReference type="NCBI Taxonomy" id="543527"/>
    <lineage>
        <taxon>Bacteria</taxon>
        <taxon>Bacillati</taxon>
        <taxon>Actinomycetota</taxon>
        <taxon>Actinomycetes</taxon>
        <taxon>Pseudonocardiales</taxon>
        <taxon>Pseudonocardiaceae</taxon>
        <taxon>Saccharothrix</taxon>
    </lineage>
</organism>
<dbReference type="GO" id="GO:0046872">
    <property type="term" value="F:metal ion binding"/>
    <property type="evidence" value="ECO:0007669"/>
    <property type="project" value="InterPro"/>
</dbReference>
<dbReference type="Gene3D" id="3.40.50.20">
    <property type="match status" value="1"/>
</dbReference>
<name>A0A495X6Q8_9PSEU</name>
<sequence length="428" mass="46329">MTVERPSDTGPCTVVVCKYQPELLAALLDSPARAGREVDVCLVLERAEVVYKSPDQALLARCRKVYTVGSFDSLAELSAVAVDLRLTGAPVIRVCCQDELSQFGAGYLRQLLDDAPPDPRFHVAYRDKRLMKQLVAAAGVPVTGFRSLADAHDADTVAAVARELTAPLIVKPAAGFGTSSTVKVDDPAELGPAATGLAFDQAQRSRQLIVEEFVPGDEVCVDAIWSGGKELTFLVHRYLRPRITVLENALDGSIILAPEEHPGLYERLRDMHARINPALGIEDGPTHLEVFSRPDGELVFSEIATRAGGAWVQYMIGAFHGRSTWSLLADSVLTGGIPPLNRAKAHIGGVSIRPTKPGVITGVPTDEELLAFPGTITWHRRRSIGERARLTGPSDWYFFLIVGADTAEELLDTCVRAVRTFTIETDAA</sequence>
<evidence type="ECO:0000256" key="4">
    <source>
        <dbReference type="PROSITE-ProRule" id="PRU00409"/>
    </source>
</evidence>
<dbReference type="InterPro" id="IPR013815">
    <property type="entry name" value="ATP_grasp_subdomain_1"/>
</dbReference>
<dbReference type="InterPro" id="IPR011761">
    <property type="entry name" value="ATP-grasp"/>
</dbReference>
<evidence type="ECO:0000256" key="1">
    <source>
        <dbReference type="ARBA" id="ARBA00022598"/>
    </source>
</evidence>
<dbReference type="GO" id="GO:0005524">
    <property type="term" value="F:ATP binding"/>
    <property type="evidence" value="ECO:0007669"/>
    <property type="project" value="UniProtKB-UniRule"/>
</dbReference>
<dbReference type="RefSeq" id="WP_121220801.1">
    <property type="nucleotide sequence ID" value="NZ_JBIUBA010000002.1"/>
</dbReference>
<dbReference type="PANTHER" id="PTHR43585:SF2">
    <property type="entry name" value="ATP-GRASP ENZYME FSQD"/>
    <property type="match status" value="1"/>
</dbReference>
<evidence type="ECO:0000259" key="5">
    <source>
        <dbReference type="PROSITE" id="PS50975"/>
    </source>
</evidence>
<proteinExistence type="predicted"/>
<evidence type="ECO:0000256" key="3">
    <source>
        <dbReference type="ARBA" id="ARBA00022840"/>
    </source>
</evidence>
<accession>A0A495X6Q8</accession>
<comment type="caution">
    <text evidence="6">The sequence shown here is derived from an EMBL/GenBank/DDBJ whole genome shotgun (WGS) entry which is preliminary data.</text>
</comment>
<gene>
    <name evidence="6" type="ORF">DFJ66_2416</name>
</gene>
<dbReference type="Pfam" id="PF13535">
    <property type="entry name" value="ATP-grasp_4"/>
    <property type="match status" value="1"/>
</dbReference>
<reference evidence="6 7" key="1">
    <citation type="submission" date="2018-10" db="EMBL/GenBank/DDBJ databases">
        <title>Sequencing the genomes of 1000 actinobacteria strains.</title>
        <authorList>
            <person name="Klenk H.-P."/>
        </authorList>
    </citation>
    <scope>NUCLEOTIDE SEQUENCE [LARGE SCALE GENOMIC DNA]</scope>
    <source>
        <strain evidence="6 7">DSM 43911</strain>
    </source>
</reference>
<protein>
    <submittedName>
        <fullName evidence="6">ATP-grasp domain-containing protein</fullName>
    </submittedName>
</protein>
<dbReference type="AlphaFoldDB" id="A0A495X6Q8"/>
<evidence type="ECO:0000256" key="2">
    <source>
        <dbReference type="ARBA" id="ARBA00022741"/>
    </source>
</evidence>